<dbReference type="InterPro" id="IPR012347">
    <property type="entry name" value="Ferritin-like"/>
</dbReference>
<gene>
    <name evidence="3" type="ORF">EV147_1528</name>
</gene>
<comment type="caution">
    <text evidence="3">The sequence shown here is derived from an EMBL/GenBank/DDBJ whole genome shotgun (WGS) entry which is preliminary data.</text>
</comment>
<feature type="signal peptide" evidence="1">
    <location>
        <begin position="1"/>
        <end position="24"/>
    </location>
</feature>
<organism evidence="3 4">
    <name type="scientific">Cupriavidus agavae</name>
    <dbReference type="NCBI Taxonomy" id="1001822"/>
    <lineage>
        <taxon>Bacteria</taxon>
        <taxon>Pseudomonadati</taxon>
        <taxon>Pseudomonadota</taxon>
        <taxon>Betaproteobacteria</taxon>
        <taxon>Burkholderiales</taxon>
        <taxon>Burkholderiaceae</taxon>
        <taxon>Cupriavidus</taxon>
    </lineage>
</organism>
<dbReference type="AlphaFoldDB" id="A0A4Q7SAU1"/>
<protein>
    <submittedName>
        <fullName evidence="3">Putative membrane protein</fullName>
    </submittedName>
</protein>
<evidence type="ECO:0000256" key="1">
    <source>
        <dbReference type="SAM" id="SignalP"/>
    </source>
</evidence>
<keyword evidence="4" id="KW-1185">Reference proteome</keyword>
<dbReference type="EMBL" id="SGXM01000001">
    <property type="protein sequence ID" value="RZT42492.1"/>
    <property type="molecule type" value="Genomic_DNA"/>
</dbReference>
<dbReference type="InterPro" id="IPR025419">
    <property type="entry name" value="DUF4142"/>
</dbReference>
<reference evidence="3 4" key="1">
    <citation type="journal article" date="2015" name="Stand. Genomic Sci.">
        <title>Genomic Encyclopedia of Bacterial and Archaeal Type Strains, Phase III: the genomes of soil and plant-associated and newly described type strains.</title>
        <authorList>
            <person name="Whitman W.B."/>
            <person name="Woyke T."/>
            <person name="Klenk H.P."/>
            <person name="Zhou Y."/>
            <person name="Lilburn T.G."/>
            <person name="Beck B.J."/>
            <person name="De Vos P."/>
            <person name="Vandamme P."/>
            <person name="Eisen J.A."/>
            <person name="Garrity G."/>
            <person name="Hugenholtz P."/>
            <person name="Kyrpides N.C."/>
        </authorList>
    </citation>
    <scope>NUCLEOTIDE SEQUENCE [LARGE SCALE GENOMIC DNA]</scope>
    <source>
        <strain evidence="3 4">ASC-9842</strain>
    </source>
</reference>
<evidence type="ECO:0000259" key="2">
    <source>
        <dbReference type="Pfam" id="PF13628"/>
    </source>
</evidence>
<dbReference type="Gene3D" id="1.20.1260.10">
    <property type="match status" value="1"/>
</dbReference>
<feature type="domain" description="DUF4142" evidence="2">
    <location>
        <begin position="44"/>
        <end position="180"/>
    </location>
</feature>
<accession>A0A4Q7SAU1</accession>
<keyword evidence="1" id="KW-0732">Signal</keyword>
<evidence type="ECO:0000313" key="3">
    <source>
        <dbReference type="EMBL" id="RZT42492.1"/>
    </source>
</evidence>
<feature type="chain" id="PRO_5020438248" evidence="1">
    <location>
        <begin position="25"/>
        <end position="186"/>
    </location>
</feature>
<dbReference type="Proteomes" id="UP000291078">
    <property type="component" value="Unassembled WGS sequence"/>
</dbReference>
<proteinExistence type="predicted"/>
<dbReference type="PANTHER" id="PTHR38593">
    <property type="entry name" value="BLR2558 PROTEIN"/>
    <property type="match status" value="1"/>
</dbReference>
<dbReference type="Pfam" id="PF13628">
    <property type="entry name" value="DUF4142"/>
    <property type="match status" value="1"/>
</dbReference>
<dbReference type="PANTHER" id="PTHR38593:SF1">
    <property type="entry name" value="BLR2558 PROTEIN"/>
    <property type="match status" value="1"/>
</dbReference>
<evidence type="ECO:0000313" key="4">
    <source>
        <dbReference type="Proteomes" id="UP000291078"/>
    </source>
</evidence>
<sequence>MQPVRFLPAVVGLALALMSTTIYLATPDAAPLSDKPGTALAGDADVMFLRKAAQAGALEIEASRMAEKKASSAAVKQFAAQMIKDHSAASAKMEPLAKRLGVQLPASPPEVQKQELAQMNTLNGAAFDQAYAQKIGVEAHEEAVSLFREAAKDTKDDGVQAFARDTLPTLQHHLDMAKKMAGQVRK</sequence>
<name>A0A4Q7SAU1_9BURK</name>
<dbReference type="RefSeq" id="WP_235844625.1">
    <property type="nucleotide sequence ID" value="NZ_SGXM01000001.1"/>
</dbReference>